<keyword evidence="3" id="KW-1185">Reference proteome</keyword>
<dbReference type="Proteomes" id="UP000004088">
    <property type="component" value="Unassembled WGS sequence"/>
</dbReference>
<protein>
    <recommendedName>
        <fullName evidence="1">THAP4-like heme-binding domain-containing protein</fullName>
    </recommendedName>
</protein>
<accession>F0F1L0</accession>
<sequence>MAAAESAGCFFAVGQNFIQQNQGTKMNLKPHTYPKDIYTEGDADSNTLAHLGPLAALAGIWQGDKGMDTSPKADGPEDSAYIERVEMQPIDAQANGPQIYYGLRYHIHIVEPGEVETFHDQVGYWLWEPATGNLIQTLTIPRGLTVMATGNAAADAKTFTVTAKRGANVNGISSNPFLEESFRMESYTITVTVHDDGTWSYEQNTVMTVPNYDKPFEHTDFNTLHKVGEATPNPTALAEQQS</sequence>
<dbReference type="HOGENOM" id="CLU_087846_0_0_4"/>
<evidence type="ECO:0000259" key="1">
    <source>
        <dbReference type="Pfam" id="PF08768"/>
    </source>
</evidence>
<organism evidence="2 3">
    <name type="scientific">Kingella denitrificans ATCC 33394</name>
    <dbReference type="NCBI Taxonomy" id="888741"/>
    <lineage>
        <taxon>Bacteria</taxon>
        <taxon>Pseudomonadati</taxon>
        <taxon>Pseudomonadota</taxon>
        <taxon>Betaproteobacteria</taxon>
        <taxon>Neisseriales</taxon>
        <taxon>Neisseriaceae</taxon>
        <taxon>Kingella</taxon>
    </lineage>
</organism>
<dbReference type="Gene3D" id="2.40.128.20">
    <property type="match status" value="1"/>
</dbReference>
<gene>
    <name evidence="2" type="ORF">HMPREF9098_1995</name>
</gene>
<dbReference type="EMBL" id="AEWV01000040">
    <property type="protein sequence ID" value="EGC16625.1"/>
    <property type="molecule type" value="Genomic_DNA"/>
</dbReference>
<comment type="caution">
    <text evidence="2">The sequence shown here is derived from an EMBL/GenBank/DDBJ whole genome shotgun (WGS) entry which is preliminary data.</text>
</comment>
<dbReference type="SUPFAM" id="SSF50814">
    <property type="entry name" value="Lipocalins"/>
    <property type="match status" value="1"/>
</dbReference>
<reference evidence="2 3" key="1">
    <citation type="submission" date="2011-01" db="EMBL/GenBank/DDBJ databases">
        <authorList>
            <person name="Muzny D."/>
            <person name="Qin X."/>
            <person name="Deng J."/>
            <person name="Jiang H."/>
            <person name="Liu Y."/>
            <person name="Qu J."/>
            <person name="Song X.-Z."/>
            <person name="Zhang L."/>
            <person name="Thornton R."/>
            <person name="Coyle M."/>
            <person name="Francisco L."/>
            <person name="Jackson L."/>
            <person name="Javaid M."/>
            <person name="Korchina V."/>
            <person name="Kovar C."/>
            <person name="Mata R."/>
            <person name="Mathew T."/>
            <person name="Ngo R."/>
            <person name="Nguyen L."/>
            <person name="Nguyen N."/>
            <person name="Okwuonu G."/>
            <person name="Ongeri F."/>
            <person name="Pham C."/>
            <person name="Simmons D."/>
            <person name="Wilczek-Boney K."/>
            <person name="Hale W."/>
            <person name="Jakkamsetti A."/>
            <person name="Pham P."/>
            <person name="Ruth R."/>
            <person name="San Lucas F."/>
            <person name="Warren J."/>
            <person name="Zhang J."/>
            <person name="Zhao Z."/>
            <person name="Zhou C."/>
            <person name="Zhu D."/>
            <person name="Lee S."/>
            <person name="Bess C."/>
            <person name="Blankenburg K."/>
            <person name="Forbes L."/>
            <person name="Fu Q."/>
            <person name="Gubbala S."/>
            <person name="Hirani K."/>
            <person name="Jayaseelan J.C."/>
            <person name="Lara F."/>
            <person name="Munidasa M."/>
            <person name="Palculict T."/>
            <person name="Patil S."/>
            <person name="Pu L.-L."/>
            <person name="Saada N."/>
            <person name="Tang L."/>
            <person name="Weissenberger G."/>
            <person name="Zhu Y."/>
            <person name="Hemphill L."/>
            <person name="Shang Y."/>
            <person name="Youmans B."/>
            <person name="Ayvaz T."/>
            <person name="Ross M."/>
            <person name="Santibanez J."/>
            <person name="Aqrawi P."/>
            <person name="Gross S."/>
            <person name="Joshi V."/>
            <person name="Fowler G."/>
            <person name="Nazareth L."/>
            <person name="Reid J."/>
            <person name="Worley K."/>
            <person name="Petrosino J."/>
            <person name="Highlander S."/>
            <person name="Gibbs R."/>
        </authorList>
    </citation>
    <scope>NUCLEOTIDE SEQUENCE [LARGE SCALE GENOMIC DNA]</scope>
    <source>
        <strain evidence="2 3">ATCC 33394</strain>
    </source>
</reference>
<dbReference type="InterPro" id="IPR014878">
    <property type="entry name" value="THAP4-like_heme-bd"/>
</dbReference>
<proteinExistence type="predicted"/>
<name>F0F1L0_9NEIS</name>
<dbReference type="AlphaFoldDB" id="F0F1L0"/>
<dbReference type="Pfam" id="PF08768">
    <property type="entry name" value="THAP4_heme-bd"/>
    <property type="match status" value="1"/>
</dbReference>
<dbReference type="STRING" id="888741.HMPREF9098_1995"/>
<feature type="domain" description="THAP4-like heme-binding" evidence="1">
    <location>
        <begin position="51"/>
        <end position="226"/>
    </location>
</feature>
<evidence type="ECO:0000313" key="2">
    <source>
        <dbReference type="EMBL" id="EGC16625.1"/>
    </source>
</evidence>
<dbReference type="InterPro" id="IPR012674">
    <property type="entry name" value="Calycin"/>
</dbReference>
<evidence type="ECO:0000313" key="3">
    <source>
        <dbReference type="Proteomes" id="UP000004088"/>
    </source>
</evidence>